<evidence type="ECO:0000313" key="2">
    <source>
        <dbReference type="EMBL" id="TGY43476.1"/>
    </source>
</evidence>
<name>A0A4S2DMC1_9CLOT</name>
<comment type="caution">
    <text evidence="2">The sequence shown here is derived from an EMBL/GenBank/DDBJ whole genome shotgun (WGS) entry which is preliminary data.</text>
</comment>
<dbReference type="RefSeq" id="WP_136003798.1">
    <property type="nucleotide sequence ID" value="NZ_SRYR01000001.1"/>
</dbReference>
<keyword evidence="1" id="KW-0812">Transmembrane</keyword>
<evidence type="ECO:0000313" key="3">
    <source>
        <dbReference type="Proteomes" id="UP000306888"/>
    </source>
</evidence>
<feature type="transmembrane region" description="Helical" evidence="1">
    <location>
        <begin position="36"/>
        <end position="59"/>
    </location>
</feature>
<dbReference type="Pfam" id="PF06912">
    <property type="entry name" value="DUF1275"/>
    <property type="match status" value="1"/>
</dbReference>
<keyword evidence="1" id="KW-1133">Transmembrane helix</keyword>
<dbReference type="PANTHER" id="PTHR37314">
    <property type="entry name" value="SLR0142 PROTEIN"/>
    <property type="match status" value="1"/>
</dbReference>
<sequence length="249" mass="27463">MNETVTKEEEAYRQGIIKSFRNKVPSHKITSESLRLGIILAIIGGFLDAYTFISRGGVFANAETGNMVLLALGITNGNYKNALMAAIQILFFIIGVLVTEGIRDFSSRRYNGYDKAEKLILIIEATVLFIIGFIPESVPDIFVTSTIAFVSSVQISSFRRLVDSPYSTTMCTGNLRTASQSAYLAIVKKDTEAFTRAIRYSLIILAFLIGAAVGGGLTFFIGVKSIWLCSLLLVLSKIIYTIDEHRFKK</sequence>
<dbReference type="OrthoDB" id="7057004at2"/>
<dbReference type="Proteomes" id="UP000306888">
    <property type="component" value="Unassembled WGS sequence"/>
</dbReference>
<keyword evidence="3" id="KW-1185">Reference proteome</keyword>
<accession>A0A4S2DMC1</accession>
<dbReference type="InterPro" id="IPR010699">
    <property type="entry name" value="DUF1275"/>
</dbReference>
<reference evidence="2 3" key="1">
    <citation type="submission" date="2019-04" db="EMBL/GenBank/DDBJ databases">
        <title>Microbes associate with the intestines of laboratory mice.</title>
        <authorList>
            <person name="Navarre W."/>
            <person name="Wong E."/>
            <person name="Huang K."/>
            <person name="Tropini C."/>
            <person name="Ng K."/>
            <person name="Yu B."/>
        </authorList>
    </citation>
    <scope>NUCLEOTIDE SEQUENCE [LARGE SCALE GENOMIC DNA]</scope>
    <source>
        <strain evidence="2 3">NM50_B9-20</strain>
    </source>
</reference>
<proteinExistence type="predicted"/>
<protein>
    <submittedName>
        <fullName evidence="2">DUF1275 domain-containing protein</fullName>
    </submittedName>
</protein>
<feature type="transmembrane region" description="Helical" evidence="1">
    <location>
        <begin position="141"/>
        <end position="158"/>
    </location>
</feature>
<gene>
    <name evidence="2" type="ORF">E5347_01305</name>
</gene>
<feature type="transmembrane region" description="Helical" evidence="1">
    <location>
        <begin position="197"/>
        <end position="219"/>
    </location>
</feature>
<evidence type="ECO:0000256" key="1">
    <source>
        <dbReference type="SAM" id="Phobius"/>
    </source>
</evidence>
<dbReference type="PANTHER" id="PTHR37314:SF4">
    <property type="entry name" value="UPF0700 TRANSMEMBRANE PROTEIN YOAK"/>
    <property type="match status" value="1"/>
</dbReference>
<feature type="transmembrane region" description="Helical" evidence="1">
    <location>
        <begin position="119"/>
        <end position="135"/>
    </location>
</feature>
<feature type="transmembrane region" description="Helical" evidence="1">
    <location>
        <begin position="79"/>
        <end position="98"/>
    </location>
</feature>
<keyword evidence="1" id="KW-0472">Membrane</keyword>
<dbReference type="EMBL" id="SRYR01000001">
    <property type="protein sequence ID" value="TGY43476.1"/>
    <property type="molecule type" value="Genomic_DNA"/>
</dbReference>
<organism evidence="2 3">
    <name type="scientific">Clostridium sartagoforme</name>
    <dbReference type="NCBI Taxonomy" id="84031"/>
    <lineage>
        <taxon>Bacteria</taxon>
        <taxon>Bacillati</taxon>
        <taxon>Bacillota</taxon>
        <taxon>Clostridia</taxon>
        <taxon>Eubacteriales</taxon>
        <taxon>Clostridiaceae</taxon>
        <taxon>Clostridium</taxon>
    </lineage>
</organism>
<dbReference type="AlphaFoldDB" id="A0A4S2DMC1"/>